<reference evidence="1" key="2">
    <citation type="submission" date="2025-09" db="UniProtKB">
        <authorList>
            <consortium name="EnsemblPlants"/>
        </authorList>
    </citation>
    <scope>IDENTIFICATION</scope>
</reference>
<evidence type="ECO:0000313" key="1">
    <source>
        <dbReference type="EnsemblPlants" id="AVESA.00010b.r2.1DG0173160.2.CDS"/>
    </source>
</evidence>
<dbReference type="EnsemblPlants" id="AVESA.00010b.r2.1DG0173160.2">
    <property type="protein sequence ID" value="AVESA.00010b.r2.1DG0173160.2.CDS"/>
    <property type="gene ID" value="AVESA.00010b.r2.1DG0173160"/>
</dbReference>
<organism evidence="1 2">
    <name type="scientific">Avena sativa</name>
    <name type="common">Oat</name>
    <dbReference type="NCBI Taxonomy" id="4498"/>
    <lineage>
        <taxon>Eukaryota</taxon>
        <taxon>Viridiplantae</taxon>
        <taxon>Streptophyta</taxon>
        <taxon>Embryophyta</taxon>
        <taxon>Tracheophyta</taxon>
        <taxon>Spermatophyta</taxon>
        <taxon>Magnoliopsida</taxon>
        <taxon>Liliopsida</taxon>
        <taxon>Poales</taxon>
        <taxon>Poaceae</taxon>
        <taxon>BOP clade</taxon>
        <taxon>Pooideae</taxon>
        <taxon>Poodae</taxon>
        <taxon>Poeae</taxon>
        <taxon>Poeae Chloroplast Group 1 (Aveneae type)</taxon>
        <taxon>Aveninae</taxon>
        <taxon>Avena</taxon>
    </lineage>
</organism>
<accession>A0ACD5U384</accession>
<sequence>MDHGCSSTKICKYVAEEDIISNLPEGLKDKILCCLPIKEAVGTCLLSRNWRYTWTSMTELMFRGDDFGSENDNANDYEYKFLKFTDMFLSLHNGPILKFGLDTRGIEISTAGHIYRWMLILSRNRIKELQLRTYTHESYNIPSCFFSCDDLEYVHLRDCILTTLHLPGLSKGFKQLHTLHLECFSLEGNHFGDLVGSCPNLEKLTLYWLISSGNINIHSTKLKILSVHGLFNHLNLHTPNLTSAHIKRKRVTGDAWEAKCNFNFSQFIASISDVENILLHGPLFECAEHDFLILKLPKLFNRLTEISLDLDLGNLKEANLAVCLFQHAPNLQLINLRLTSKKPMVPTAHFWESADRHVCLFQNLHVVCMINFTGSRAELGLLKLILEEAPVLRKAEIEGYGNLRKDDLKNLLKMRRASKDAEIVIL</sequence>
<evidence type="ECO:0000313" key="2">
    <source>
        <dbReference type="Proteomes" id="UP001732700"/>
    </source>
</evidence>
<protein>
    <submittedName>
        <fullName evidence="1">Uncharacterized protein</fullName>
    </submittedName>
</protein>
<keyword evidence="2" id="KW-1185">Reference proteome</keyword>
<dbReference type="Proteomes" id="UP001732700">
    <property type="component" value="Chromosome 1D"/>
</dbReference>
<name>A0ACD5U384_AVESA</name>
<reference evidence="1" key="1">
    <citation type="submission" date="2021-05" db="EMBL/GenBank/DDBJ databases">
        <authorList>
            <person name="Scholz U."/>
            <person name="Mascher M."/>
            <person name="Fiebig A."/>
        </authorList>
    </citation>
    <scope>NUCLEOTIDE SEQUENCE [LARGE SCALE GENOMIC DNA]</scope>
</reference>
<proteinExistence type="predicted"/>